<dbReference type="EMBL" id="SRSD01000002">
    <property type="protein sequence ID" value="KAA0894081.1"/>
    <property type="molecule type" value="Genomic_DNA"/>
</dbReference>
<evidence type="ECO:0000313" key="3">
    <source>
        <dbReference type="EMBL" id="KAA0894081.1"/>
    </source>
</evidence>
<feature type="signal peptide" evidence="1">
    <location>
        <begin position="1"/>
        <end position="25"/>
    </location>
</feature>
<evidence type="ECO:0000256" key="1">
    <source>
        <dbReference type="SAM" id="SignalP"/>
    </source>
</evidence>
<proteinExistence type="predicted"/>
<feature type="chain" id="PRO_5022806052" evidence="1">
    <location>
        <begin position="26"/>
        <end position="214"/>
    </location>
</feature>
<organism evidence="3 4">
    <name type="scientific">Oryzomonas rubra</name>
    <dbReference type="NCBI Taxonomy" id="2509454"/>
    <lineage>
        <taxon>Bacteria</taxon>
        <taxon>Pseudomonadati</taxon>
        <taxon>Thermodesulfobacteriota</taxon>
        <taxon>Desulfuromonadia</taxon>
        <taxon>Geobacterales</taxon>
        <taxon>Geobacteraceae</taxon>
        <taxon>Oryzomonas</taxon>
    </lineage>
</organism>
<evidence type="ECO:0000259" key="2">
    <source>
        <dbReference type="Pfam" id="PF06439"/>
    </source>
</evidence>
<dbReference type="AlphaFoldDB" id="A0A5A9XR29"/>
<dbReference type="Gene3D" id="2.60.120.560">
    <property type="entry name" value="Exo-inulinase, domain 1"/>
    <property type="match status" value="1"/>
</dbReference>
<dbReference type="Pfam" id="PF06439">
    <property type="entry name" value="3keto-disac_hyd"/>
    <property type="match status" value="1"/>
</dbReference>
<keyword evidence="1" id="KW-0732">Signal</keyword>
<dbReference type="SUPFAM" id="SSF49899">
    <property type="entry name" value="Concanavalin A-like lectins/glucanases"/>
    <property type="match status" value="1"/>
</dbReference>
<accession>A0A5A9XR29</accession>
<gene>
    <name evidence="3" type="ORF">ET418_03720</name>
</gene>
<evidence type="ECO:0000313" key="4">
    <source>
        <dbReference type="Proteomes" id="UP000324298"/>
    </source>
</evidence>
<name>A0A5A9XR29_9BACT</name>
<dbReference type="GO" id="GO:0016787">
    <property type="term" value="F:hydrolase activity"/>
    <property type="evidence" value="ECO:0007669"/>
    <property type="project" value="InterPro"/>
</dbReference>
<dbReference type="OrthoDB" id="9760711at2"/>
<protein>
    <submittedName>
        <fullName evidence="3">DUF1080 domain-containing protein</fullName>
    </submittedName>
</protein>
<sequence length="214" mass="23089">MRRRAVCGSICIMVALTAGGSTCWAAEATKASQWTFDKEQAGKLPAGATVFAGKWAVQGVPGAPSAPNALCQTGYSDYPALSLGDKVYGDVTIATQFKAISGSSDRAAGIIFRIRDKDNYYILRANALEDNINIYTYAGGRRRSIREGSAKVPSGTWQELRVEVQGNRIRGFLNNKQVVEAIDDTFKAGKVGLWTKADSVTCFDNVRVNPAKPE</sequence>
<dbReference type="Proteomes" id="UP000324298">
    <property type="component" value="Unassembled WGS sequence"/>
</dbReference>
<reference evidence="3 4" key="1">
    <citation type="submission" date="2019-04" db="EMBL/GenBank/DDBJ databases">
        <title>Geobacter ruber sp. nov., ferric-reducing bacteria isolated from paddy soil.</title>
        <authorList>
            <person name="Xu Z."/>
            <person name="Masuda Y."/>
            <person name="Itoh H."/>
            <person name="Senoo K."/>
        </authorList>
    </citation>
    <scope>NUCLEOTIDE SEQUENCE [LARGE SCALE GENOMIC DNA]</scope>
    <source>
        <strain evidence="3 4">Red88</strain>
    </source>
</reference>
<dbReference type="RefSeq" id="WP_149306239.1">
    <property type="nucleotide sequence ID" value="NZ_SRSD01000002.1"/>
</dbReference>
<feature type="domain" description="3-keto-alpha-glucoside-1,2-lyase/3-keto-2-hydroxy-glucal hydratase" evidence="2">
    <location>
        <begin position="85"/>
        <end position="208"/>
    </location>
</feature>
<dbReference type="InterPro" id="IPR013320">
    <property type="entry name" value="ConA-like_dom_sf"/>
</dbReference>
<comment type="caution">
    <text evidence="3">The sequence shown here is derived from an EMBL/GenBank/DDBJ whole genome shotgun (WGS) entry which is preliminary data.</text>
</comment>
<keyword evidence="4" id="KW-1185">Reference proteome</keyword>
<dbReference type="InterPro" id="IPR010496">
    <property type="entry name" value="AL/BT2_dom"/>
</dbReference>